<dbReference type="GO" id="GO:0015031">
    <property type="term" value="P:protein transport"/>
    <property type="evidence" value="ECO:0007669"/>
    <property type="project" value="UniProtKB-KW"/>
</dbReference>
<evidence type="ECO:0000256" key="1">
    <source>
        <dbReference type="ARBA" id="ARBA00004572"/>
    </source>
</evidence>
<accession>A0A0F7S1E2</accession>
<name>A0A0F7S1E2_9BASI</name>
<evidence type="ECO:0000256" key="2">
    <source>
        <dbReference type="ARBA" id="ARBA00022448"/>
    </source>
</evidence>
<dbReference type="EMBL" id="LK056662">
    <property type="protein sequence ID" value="CDU23308.1"/>
    <property type="molecule type" value="Genomic_DNA"/>
</dbReference>
<dbReference type="InterPro" id="IPR019603">
    <property type="entry name" value="Tom5"/>
</dbReference>
<evidence type="ECO:0000313" key="13">
    <source>
        <dbReference type="Proteomes" id="UP000242770"/>
    </source>
</evidence>
<dbReference type="GO" id="GO:0005741">
    <property type="term" value="C:mitochondrial outer membrane"/>
    <property type="evidence" value="ECO:0007669"/>
    <property type="project" value="UniProtKB-SubCell"/>
</dbReference>
<reference evidence="11" key="1">
    <citation type="submission" date="2014-06" db="EMBL/GenBank/DDBJ databases">
        <authorList>
            <person name="Berkman J.Paul."/>
        </authorList>
    </citation>
    <scope>NUCLEOTIDE SEQUENCE [LARGE SCALE GENOMIC DNA]</scope>
</reference>
<keyword evidence="7" id="KW-0496">Mitochondrion</keyword>
<evidence type="ECO:0000313" key="12">
    <source>
        <dbReference type="EMBL" id="CDU23308.1"/>
    </source>
</evidence>
<dbReference type="OrthoDB" id="3348469at2759"/>
<reference evidence="12" key="3">
    <citation type="submission" date="2014-06" db="EMBL/GenBank/DDBJ databases">
        <authorList>
            <person name="Ju J."/>
            <person name="Zhang J."/>
        </authorList>
    </citation>
    <scope>NUCLEOTIDE SEQUENCE</scope>
    <source>
        <strain evidence="12">SscI8</strain>
    </source>
</reference>
<organism evidence="11 13">
    <name type="scientific">Sporisorium scitamineum</name>
    <dbReference type="NCBI Taxonomy" id="49012"/>
    <lineage>
        <taxon>Eukaryota</taxon>
        <taxon>Fungi</taxon>
        <taxon>Dikarya</taxon>
        <taxon>Basidiomycota</taxon>
        <taxon>Ustilaginomycotina</taxon>
        <taxon>Ustilaginomycetes</taxon>
        <taxon>Ustilaginales</taxon>
        <taxon>Ustilaginaceae</taxon>
        <taxon>Sporisorium</taxon>
    </lineage>
</organism>
<evidence type="ECO:0000256" key="3">
    <source>
        <dbReference type="ARBA" id="ARBA00022692"/>
    </source>
</evidence>
<evidence type="ECO:0000256" key="6">
    <source>
        <dbReference type="ARBA" id="ARBA00022989"/>
    </source>
</evidence>
<proteinExistence type="inferred from homology"/>
<dbReference type="EMBL" id="CCFA01003009">
    <property type="protein sequence ID" value="CDS00787.1"/>
    <property type="molecule type" value="Genomic_DNA"/>
</dbReference>
<dbReference type="Proteomes" id="UP000242770">
    <property type="component" value="Unassembled WGS sequence"/>
</dbReference>
<dbReference type="Pfam" id="PF10642">
    <property type="entry name" value="Tom5"/>
    <property type="match status" value="1"/>
</dbReference>
<keyword evidence="5" id="KW-0653">Protein transport</keyword>
<keyword evidence="13" id="KW-1185">Reference proteome</keyword>
<keyword evidence="3 10" id="KW-0812">Transmembrane</keyword>
<evidence type="ECO:0000256" key="8">
    <source>
        <dbReference type="ARBA" id="ARBA00023136"/>
    </source>
</evidence>
<sequence length="54" mass="5759">MFGGAPRQPSPAEAAAARLQARNTLKSFAVYAAGLWSAPVALYYLNELLGRHIA</sequence>
<evidence type="ECO:0000256" key="10">
    <source>
        <dbReference type="SAM" id="Phobius"/>
    </source>
</evidence>
<feature type="transmembrane region" description="Helical" evidence="10">
    <location>
        <begin position="28"/>
        <end position="45"/>
    </location>
</feature>
<evidence type="ECO:0000256" key="4">
    <source>
        <dbReference type="ARBA" id="ARBA00022787"/>
    </source>
</evidence>
<evidence type="ECO:0000313" key="11">
    <source>
        <dbReference type="EMBL" id="CDS00787.1"/>
    </source>
</evidence>
<evidence type="ECO:0000256" key="9">
    <source>
        <dbReference type="ARBA" id="ARBA00025716"/>
    </source>
</evidence>
<evidence type="ECO:0000256" key="5">
    <source>
        <dbReference type="ARBA" id="ARBA00022927"/>
    </source>
</evidence>
<comment type="subcellular location">
    <subcellularLocation>
        <location evidence="1">Mitochondrion outer membrane</location>
        <topology evidence="1">Single-pass membrane protein</topology>
    </subcellularLocation>
</comment>
<protein>
    <submittedName>
        <fullName evidence="12">Related to TOM5-mitochondrial outer membrane protein</fullName>
    </submittedName>
</protein>
<keyword evidence="6 10" id="KW-1133">Transmembrane helix</keyword>
<gene>
    <name evidence="11" type="primary">SSCI50830.1</name>
    <name evidence="12" type="ORF">SPSC_01937</name>
</gene>
<keyword evidence="4" id="KW-1000">Mitochondrion outer membrane</keyword>
<keyword evidence="8 10" id="KW-0472">Membrane</keyword>
<evidence type="ECO:0000256" key="7">
    <source>
        <dbReference type="ARBA" id="ARBA00023128"/>
    </source>
</evidence>
<dbReference type="AlphaFoldDB" id="A0A0F7S1E2"/>
<comment type="similarity">
    <text evidence="9">Belongs to the Tom5 family.</text>
</comment>
<reference evidence="13" key="2">
    <citation type="submission" date="2014-06" db="EMBL/GenBank/DDBJ databases">
        <authorList>
            <person name="Berkman P.J."/>
        </authorList>
    </citation>
    <scope>NUCLEOTIDE SEQUENCE [LARGE SCALE GENOMIC DNA]</scope>
</reference>
<dbReference type="GO" id="GO:0006626">
    <property type="term" value="P:protein targeting to mitochondrion"/>
    <property type="evidence" value="ECO:0007669"/>
    <property type="project" value="UniProtKB-ARBA"/>
</dbReference>
<keyword evidence="2" id="KW-0813">Transport</keyword>